<feature type="transmembrane region" description="Helical" evidence="6">
    <location>
        <begin position="354"/>
        <end position="375"/>
    </location>
</feature>
<keyword evidence="2" id="KW-1003">Cell membrane</keyword>
<evidence type="ECO:0000256" key="6">
    <source>
        <dbReference type="SAM" id="Phobius"/>
    </source>
</evidence>
<feature type="transmembrane region" description="Helical" evidence="6">
    <location>
        <begin position="325"/>
        <end position="348"/>
    </location>
</feature>
<feature type="transmembrane region" description="Helical" evidence="6">
    <location>
        <begin position="12"/>
        <end position="33"/>
    </location>
</feature>
<dbReference type="AlphaFoldDB" id="A0A2Z6I7K2"/>
<proteinExistence type="predicted"/>
<keyword evidence="5 6" id="KW-0472">Membrane</keyword>
<evidence type="ECO:0000313" key="7">
    <source>
        <dbReference type="EMBL" id="BBF22461.1"/>
    </source>
</evidence>
<gene>
    <name evidence="7" type="ORF">SUTMEG_03520</name>
</gene>
<dbReference type="NCBIfam" id="TIGR04408">
    <property type="entry name" value="LptG_lptG"/>
    <property type="match status" value="1"/>
</dbReference>
<name>A0A2Z6I7K2_9BURK</name>
<feature type="transmembrane region" description="Helical" evidence="6">
    <location>
        <begin position="98"/>
        <end position="117"/>
    </location>
</feature>
<evidence type="ECO:0000256" key="4">
    <source>
        <dbReference type="ARBA" id="ARBA00022989"/>
    </source>
</evidence>
<keyword evidence="4 6" id="KW-1133">Transmembrane helix</keyword>
<evidence type="ECO:0000256" key="1">
    <source>
        <dbReference type="ARBA" id="ARBA00004651"/>
    </source>
</evidence>
<feature type="transmembrane region" description="Helical" evidence="6">
    <location>
        <begin position="295"/>
        <end position="313"/>
    </location>
</feature>
<dbReference type="PANTHER" id="PTHR33529:SF2">
    <property type="entry name" value="LIPOPOLYSACCHARIDE EXPORT SYSTEM PERMEASE PROTEIN LPTG"/>
    <property type="match status" value="1"/>
</dbReference>
<dbReference type="Proteomes" id="UP000271003">
    <property type="component" value="Chromosome"/>
</dbReference>
<protein>
    <submittedName>
        <fullName evidence="7">LPS export ABC transporter permease LptG</fullName>
    </submittedName>
</protein>
<dbReference type="InterPro" id="IPR005495">
    <property type="entry name" value="LptG/LptF_permease"/>
</dbReference>
<dbReference type="GO" id="GO:0055085">
    <property type="term" value="P:transmembrane transport"/>
    <property type="evidence" value="ECO:0007669"/>
    <property type="project" value="InterPro"/>
</dbReference>
<keyword evidence="8" id="KW-1185">Reference proteome</keyword>
<accession>A0A2Z6I7K2</accession>
<dbReference type="PANTHER" id="PTHR33529">
    <property type="entry name" value="SLR0882 PROTEIN-RELATED"/>
    <property type="match status" value="1"/>
</dbReference>
<dbReference type="RefSeq" id="WP_120176168.1">
    <property type="nucleotide sequence ID" value="NZ_AP018786.1"/>
</dbReference>
<dbReference type="GO" id="GO:0015920">
    <property type="term" value="P:lipopolysaccharide transport"/>
    <property type="evidence" value="ECO:0007669"/>
    <property type="project" value="TreeGrafter"/>
</dbReference>
<reference evidence="7 8" key="1">
    <citation type="journal article" date="2018" name="Int. J. Syst. Evol. Microbiol.">
        <title>Mesosutterella multiformis gen. nov., sp. nov., a member of the family Sutterellaceae and Sutterella megalosphaeroides sp. nov., isolated from human faeces.</title>
        <authorList>
            <person name="Sakamoto M."/>
            <person name="Ikeyama N."/>
            <person name="Kunihiro T."/>
            <person name="Iino T."/>
            <person name="Yuki M."/>
            <person name="Ohkuma M."/>
        </authorList>
    </citation>
    <scope>NUCLEOTIDE SEQUENCE [LARGE SCALE GENOMIC DNA]</scope>
    <source>
        <strain evidence="7 8">6FBBBH3</strain>
    </source>
</reference>
<dbReference type="Pfam" id="PF03739">
    <property type="entry name" value="LptF_LptG"/>
    <property type="match status" value="1"/>
</dbReference>
<sequence>MRVITRQFTKEILVSTLFVLTALVAIFAFFELIGQLDDVSKDYPMSFALLMTVLVLPDRIYEVMPLAVLLAAVYTMSRWSASSEYTVLRVAGMSPARMALSLLLPGLLLVAATYGVGEFLSPWSERYAQEQQTLQRNATLRARGYASGVWVRDVTTNVRGEEVDRYINVSNLIAGESNATGAWRLFEFSPEGKLMRMIRADSAHFEEGKGWWLHDAVAVTYPDVDPRSTEPTDARIVTEPAEDFFLKSSLGPEILGVMTTKPADMSMRDLDRYLKHLERTNQQKEQYEIAFWSKVFYPLAILVMLALSMPFAYMNARAGGVAIKIFGGVMIGIVFYAMNNLFAYLGVLNTWSPLAASLAPTVVMLVAAACALYWVEKR</sequence>
<comment type="subcellular location">
    <subcellularLocation>
        <location evidence="1">Cell membrane</location>
        <topology evidence="1">Multi-pass membrane protein</topology>
    </subcellularLocation>
</comment>
<evidence type="ECO:0000256" key="3">
    <source>
        <dbReference type="ARBA" id="ARBA00022692"/>
    </source>
</evidence>
<organism evidence="7 8">
    <name type="scientific">Sutterella megalosphaeroides</name>
    <dbReference type="NCBI Taxonomy" id="2494234"/>
    <lineage>
        <taxon>Bacteria</taxon>
        <taxon>Pseudomonadati</taxon>
        <taxon>Pseudomonadota</taxon>
        <taxon>Betaproteobacteria</taxon>
        <taxon>Burkholderiales</taxon>
        <taxon>Sutterellaceae</taxon>
        <taxon>Sutterella</taxon>
    </lineage>
</organism>
<keyword evidence="3 6" id="KW-0812">Transmembrane</keyword>
<dbReference type="EMBL" id="AP018786">
    <property type="protein sequence ID" value="BBF22461.1"/>
    <property type="molecule type" value="Genomic_DNA"/>
</dbReference>
<evidence type="ECO:0000256" key="2">
    <source>
        <dbReference type="ARBA" id="ARBA00022475"/>
    </source>
</evidence>
<dbReference type="InterPro" id="IPR030923">
    <property type="entry name" value="LptG"/>
</dbReference>
<evidence type="ECO:0000256" key="5">
    <source>
        <dbReference type="ARBA" id="ARBA00023136"/>
    </source>
</evidence>
<dbReference type="GO" id="GO:0043190">
    <property type="term" value="C:ATP-binding cassette (ABC) transporter complex"/>
    <property type="evidence" value="ECO:0007669"/>
    <property type="project" value="InterPro"/>
</dbReference>
<evidence type="ECO:0000313" key="8">
    <source>
        <dbReference type="Proteomes" id="UP000271003"/>
    </source>
</evidence>
<dbReference type="OrthoDB" id="9776227at2"/>
<dbReference type="KEGG" id="sutt:SUTMEG_03520"/>